<organism evidence="1 2">
    <name type="scientific">Paramuricea clavata</name>
    <name type="common">Red gorgonian</name>
    <name type="synonym">Violescent sea-whip</name>
    <dbReference type="NCBI Taxonomy" id="317549"/>
    <lineage>
        <taxon>Eukaryota</taxon>
        <taxon>Metazoa</taxon>
        <taxon>Cnidaria</taxon>
        <taxon>Anthozoa</taxon>
        <taxon>Octocorallia</taxon>
        <taxon>Malacalcyonacea</taxon>
        <taxon>Plexauridae</taxon>
        <taxon>Paramuricea</taxon>
    </lineage>
</organism>
<dbReference type="AlphaFoldDB" id="A0A6S7JJW3"/>
<accession>A0A6S7JJW3</accession>
<evidence type="ECO:0000313" key="1">
    <source>
        <dbReference type="EMBL" id="CAB4032736.1"/>
    </source>
</evidence>
<keyword evidence="2" id="KW-1185">Reference proteome</keyword>
<reference evidence="1" key="1">
    <citation type="submission" date="2020-04" db="EMBL/GenBank/DDBJ databases">
        <authorList>
            <person name="Alioto T."/>
            <person name="Alioto T."/>
            <person name="Gomez Garrido J."/>
        </authorList>
    </citation>
    <scope>NUCLEOTIDE SEQUENCE</scope>
    <source>
        <strain evidence="1">A484AB</strain>
    </source>
</reference>
<dbReference type="Proteomes" id="UP001152795">
    <property type="component" value="Unassembled WGS sequence"/>
</dbReference>
<protein>
    <submittedName>
        <fullName evidence="1">Uncharacterized protein</fullName>
    </submittedName>
</protein>
<proteinExistence type="predicted"/>
<comment type="caution">
    <text evidence="1">The sequence shown here is derived from an EMBL/GenBank/DDBJ whole genome shotgun (WGS) entry which is preliminary data.</text>
</comment>
<gene>
    <name evidence="1" type="ORF">PACLA_8A062870</name>
</gene>
<dbReference type="OrthoDB" id="5960351at2759"/>
<dbReference type="PANTHER" id="PTHR33332">
    <property type="entry name" value="REVERSE TRANSCRIPTASE DOMAIN-CONTAINING PROTEIN"/>
    <property type="match status" value="1"/>
</dbReference>
<feature type="non-terminal residue" evidence="1">
    <location>
        <position position="77"/>
    </location>
</feature>
<evidence type="ECO:0000313" key="2">
    <source>
        <dbReference type="Proteomes" id="UP001152795"/>
    </source>
</evidence>
<sequence length="77" mass="8638">MSGFLRGHSCATALVKLTDDWRDALDKKNDVGVVAIDLSKAFDSICHNLLLAKLKAYGLQDSALQLMRSYLQDRKQR</sequence>
<name>A0A6S7JJW3_PARCT</name>
<dbReference type="EMBL" id="CACRXK020018650">
    <property type="protein sequence ID" value="CAB4032736.1"/>
    <property type="molecule type" value="Genomic_DNA"/>
</dbReference>